<keyword evidence="12" id="KW-1185">Reference proteome</keyword>
<evidence type="ECO:0000256" key="7">
    <source>
        <dbReference type="ARBA" id="ARBA00023211"/>
    </source>
</evidence>
<feature type="binding site" evidence="8">
    <location>
        <position position="150"/>
    </location>
    <ligand>
        <name>ATP</name>
        <dbReference type="ChEBI" id="CHEBI:30616"/>
    </ligand>
</feature>
<sequence>MNNYTKPILPPATIGILGGGQLGQMMALVAKEMGYKVGVLDPTPDAPAAQVADFQIIADYDDESAMKQLAEKSDVLTYEFENVDQKVIKKVSDTTYIPQPISELEITSNRNKEKGFLQSIGAPVTDYSPVNNADDLLKAYQQISTPAILKTAEGGYDGHGQFDINNEDDLKEAIKHLDGIEWIYERKQPFVQEVSIMVDRDVSGKVIVFPLSENIHKDHILHTSIVPARTNDSVHKDAEHIAENIASEMKLVGVLGIEFFLMEDGRLLVNELAPRPHNSGHYTIEACNVSQFKAHILSICNLSLPDIKLIDNAVMVNLLGDNLTLGRNELVNHPNWNFHDYGKAEIKHQRKMGHITVTGSSIDQLLQDVKLFR</sequence>
<dbReference type="PANTHER" id="PTHR11609:SF5">
    <property type="entry name" value="PHOSPHORIBOSYLAMINOIMIDAZOLE CARBOXYLASE"/>
    <property type="match status" value="1"/>
</dbReference>
<keyword evidence="7" id="KW-0464">Manganese</keyword>
<dbReference type="InterPro" id="IPR013815">
    <property type="entry name" value="ATP_grasp_subdomain_1"/>
</dbReference>
<dbReference type="AlphaFoldDB" id="A0A0N0CSJ9"/>
<dbReference type="Gene3D" id="3.30.470.20">
    <property type="entry name" value="ATP-grasp fold, B domain"/>
    <property type="match status" value="1"/>
</dbReference>
<dbReference type="NCBIfam" id="TIGR01161">
    <property type="entry name" value="purK"/>
    <property type="match status" value="1"/>
</dbReference>
<dbReference type="NCBIfam" id="NF004675">
    <property type="entry name" value="PRK06019.1-1"/>
    <property type="match status" value="1"/>
</dbReference>
<dbReference type="SUPFAM" id="SSF52440">
    <property type="entry name" value="PreATP-grasp domain"/>
    <property type="match status" value="1"/>
</dbReference>
<evidence type="ECO:0000256" key="6">
    <source>
        <dbReference type="ARBA" id="ARBA00022840"/>
    </source>
</evidence>
<dbReference type="Proteomes" id="UP000037778">
    <property type="component" value="Unassembled WGS sequence"/>
</dbReference>
<gene>
    <name evidence="11" type="primary">purK1</name>
    <name evidence="8 9" type="synonym">purK</name>
    <name evidence="11" type="ORF">RZ71_03400</name>
</gene>
<reference evidence="11 12" key="1">
    <citation type="journal article" date="2015" name="Genome Biol. Evol.">
        <title>Functionally Structured Genomes in Lactobacillus kunkeei Colonizing the Honey Crop and Food Products of Honeybees and Stingless Bees.</title>
        <authorList>
            <person name="Tamarit D."/>
            <person name="Ellegaard K.M."/>
            <person name="Wikander J."/>
            <person name="Olofsson T."/>
            <person name="Vasquez A."/>
            <person name="Andersson S.G."/>
        </authorList>
    </citation>
    <scope>NUCLEOTIDE SEQUENCE [LARGE SCALE GENOMIC DNA]</scope>
    <source>
        <strain evidence="11 12">LAko</strain>
    </source>
</reference>
<dbReference type="PANTHER" id="PTHR11609">
    <property type="entry name" value="PURINE BIOSYNTHESIS PROTEIN 6/7, PUR6/7"/>
    <property type="match status" value="1"/>
</dbReference>
<comment type="function">
    <text evidence="9">Catalyzes the ATP-dependent conversion of 5-aminoimidazole ribonucleotide (AIR) and HCO(3)- to N5-carboxyaminoimidazole ribonucleotide (N5-CAIR).</text>
</comment>
<dbReference type="HAMAP" id="MF_01928">
    <property type="entry name" value="PurK"/>
    <property type="match status" value="1"/>
</dbReference>
<comment type="pathway">
    <text evidence="8 9">Purine metabolism; IMP biosynthesis via de novo pathway; 5-amino-1-(5-phospho-D-ribosyl)imidazole-4-carboxylate from 5-amino-1-(5-phospho-D-ribosyl)imidazole (N5-CAIR route): step 1/2.</text>
</comment>
<evidence type="ECO:0000256" key="4">
    <source>
        <dbReference type="ARBA" id="ARBA00022741"/>
    </source>
</evidence>
<evidence type="ECO:0000256" key="9">
    <source>
        <dbReference type="RuleBase" id="RU361200"/>
    </source>
</evidence>
<protein>
    <recommendedName>
        <fullName evidence="8 9">N5-carboxyaminoimidazole ribonucleotide synthase</fullName>
        <shortName evidence="8 9">N5-CAIR synthase</shortName>
        <ecNumber evidence="8 9">6.3.4.18</ecNumber>
    </recommendedName>
    <alternativeName>
        <fullName evidence="8 9">5-(carboxyamino)imidazole ribonucleotide synthetase</fullName>
    </alternativeName>
</protein>
<dbReference type="PROSITE" id="PS50975">
    <property type="entry name" value="ATP_GRASP"/>
    <property type="match status" value="1"/>
</dbReference>
<evidence type="ECO:0000259" key="10">
    <source>
        <dbReference type="PROSITE" id="PS50975"/>
    </source>
</evidence>
<proteinExistence type="inferred from homology"/>
<feature type="binding site" evidence="8">
    <location>
        <position position="110"/>
    </location>
    <ligand>
        <name>ATP</name>
        <dbReference type="ChEBI" id="CHEBI:30616"/>
    </ligand>
</feature>
<keyword evidence="4 8" id="KW-0547">Nucleotide-binding</keyword>
<evidence type="ECO:0000256" key="3">
    <source>
        <dbReference type="ARBA" id="ARBA00022598"/>
    </source>
</evidence>
<dbReference type="EC" id="6.3.4.18" evidence="8 9"/>
<dbReference type="UniPathway" id="UPA00074">
    <property type="reaction ID" value="UER00942"/>
</dbReference>
<dbReference type="GO" id="GO:0004638">
    <property type="term" value="F:phosphoribosylaminoimidazole carboxylase activity"/>
    <property type="evidence" value="ECO:0007669"/>
    <property type="project" value="InterPro"/>
</dbReference>
<dbReference type="GO" id="GO:0046872">
    <property type="term" value="F:metal ion binding"/>
    <property type="evidence" value="ECO:0007669"/>
    <property type="project" value="InterPro"/>
</dbReference>
<feature type="binding site" evidence="8">
    <location>
        <begin position="155"/>
        <end position="161"/>
    </location>
    <ligand>
        <name>ATP</name>
        <dbReference type="ChEBI" id="CHEBI:30616"/>
    </ligand>
</feature>
<feature type="binding site" evidence="8">
    <location>
        <begin position="270"/>
        <end position="271"/>
    </location>
    <ligand>
        <name>ATP</name>
        <dbReference type="ChEBI" id="CHEBI:30616"/>
    </ligand>
</feature>
<evidence type="ECO:0000313" key="11">
    <source>
        <dbReference type="EMBL" id="KOY75915.1"/>
    </source>
</evidence>
<keyword evidence="3 8" id="KW-0436">Ligase</keyword>
<dbReference type="Gene3D" id="3.40.50.20">
    <property type="match status" value="1"/>
</dbReference>
<dbReference type="InterPro" id="IPR011761">
    <property type="entry name" value="ATP-grasp"/>
</dbReference>
<dbReference type="InterPro" id="IPR011054">
    <property type="entry name" value="Rudment_hybrid_motif"/>
</dbReference>
<evidence type="ECO:0000256" key="8">
    <source>
        <dbReference type="HAMAP-Rule" id="MF_01928"/>
    </source>
</evidence>
<dbReference type="InterPro" id="IPR016185">
    <property type="entry name" value="PreATP-grasp_dom_sf"/>
</dbReference>
<evidence type="ECO:0000256" key="1">
    <source>
        <dbReference type="ARBA" id="ARBA00001936"/>
    </source>
</evidence>
<dbReference type="Gene3D" id="3.30.1490.20">
    <property type="entry name" value="ATP-grasp fold, A domain"/>
    <property type="match status" value="1"/>
</dbReference>
<dbReference type="RefSeq" id="WP_053792142.1">
    <property type="nucleotide sequence ID" value="NZ_JXCY01000007.1"/>
</dbReference>
<dbReference type="NCBIfam" id="NF004676">
    <property type="entry name" value="PRK06019.1-2"/>
    <property type="match status" value="1"/>
</dbReference>
<dbReference type="InterPro" id="IPR040686">
    <property type="entry name" value="PurK_C"/>
</dbReference>
<comment type="function">
    <text evidence="8">Catalyzes the ATP-dependent conversion of 5-aminoimidazole ribonucleotide (AIR) and HCO(3)(-) to N5-carboxyaminoimidazole ribonucleotide (N5-CAIR).</text>
</comment>
<accession>A0A0N0CSJ9</accession>
<dbReference type="InterPro" id="IPR005875">
    <property type="entry name" value="PurK"/>
</dbReference>
<feature type="binding site" evidence="8">
    <location>
        <position position="193"/>
    </location>
    <ligand>
        <name>ATP</name>
        <dbReference type="ChEBI" id="CHEBI:30616"/>
    </ligand>
</feature>
<comment type="similarity">
    <text evidence="8 9">Belongs to the PurK/PurT family.</text>
</comment>
<comment type="cofactor">
    <cofactor evidence="1">
        <name>Mn(2+)</name>
        <dbReference type="ChEBI" id="CHEBI:29035"/>
    </cofactor>
</comment>
<dbReference type="GO" id="GO:0005829">
    <property type="term" value="C:cytosol"/>
    <property type="evidence" value="ECO:0007669"/>
    <property type="project" value="TreeGrafter"/>
</dbReference>
<dbReference type="InterPro" id="IPR054350">
    <property type="entry name" value="PurT/PurK_preATP-grasp"/>
</dbReference>
<comment type="caution">
    <text evidence="8">Lacks conserved residue(s) required for the propagation of feature annotation.</text>
</comment>
<dbReference type="SUPFAM" id="SSF51246">
    <property type="entry name" value="Rudiment single hybrid motif"/>
    <property type="match status" value="1"/>
</dbReference>
<feature type="domain" description="ATP-grasp" evidence="10">
    <location>
        <begin position="114"/>
        <end position="300"/>
    </location>
</feature>
<dbReference type="InterPro" id="IPR003135">
    <property type="entry name" value="ATP-grasp_carboxylate-amine"/>
</dbReference>
<keyword evidence="5 8" id="KW-0658">Purine biosynthesis</keyword>
<dbReference type="GO" id="GO:0006189">
    <property type="term" value="P:'de novo' IMP biosynthetic process"/>
    <property type="evidence" value="ECO:0007669"/>
    <property type="project" value="UniProtKB-UniRule"/>
</dbReference>
<keyword evidence="6 8" id="KW-0067">ATP-binding</keyword>
<evidence type="ECO:0000256" key="5">
    <source>
        <dbReference type="ARBA" id="ARBA00022755"/>
    </source>
</evidence>
<comment type="catalytic activity">
    <reaction evidence="8 9">
        <text>5-amino-1-(5-phospho-beta-D-ribosyl)imidazole + hydrogencarbonate + ATP = 5-carboxyamino-1-(5-phospho-D-ribosyl)imidazole + ADP + phosphate + 2 H(+)</text>
        <dbReference type="Rhea" id="RHEA:19317"/>
        <dbReference type="ChEBI" id="CHEBI:15378"/>
        <dbReference type="ChEBI" id="CHEBI:17544"/>
        <dbReference type="ChEBI" id="CHEBI:30616"/>
        <dbReference type="ChEBI" id="CHEBI:43474"/>
        <dbReference type="ChEBI" id="CHEBI:58730"/>
        <dbReference type="ChEBI" id="CHEBI:137981"/>
        <dbReference type="ChEBI" id="CHEBI:456216"/>
        <dbReference type="EC" id="6.3.4.18"/>
    </reaction>
</comment>
<evidence type="ECO:0000313" key="12">
    <source>
        <dbReference type="Proteomes" id="UP000037778"/>
    </source>
</evidence>
<dbReference type="SUPFAM" id="SSF56059">
    <property type="entry name" value="Glutathione synthetase ATP-binding domain-like"/>
    <property type="match status" value="1"/>
</dbReference>
<organism evidence="11 12">
    <name type="scientific">Apilactobacillus kunkeei</name>
    <dbReference type="NCBI Taxonomy" id="148814"/>
    <lineage>
        <taxon>Bacteria</taxon>
        <taxon>Bacillati</taxon>
        <taxon>Bacillota</taxon>
        <taxon>Bacilli</taxon>
        <taxon>Lactobacillales</taxon>
        <taxon>Lactobacillaceae</taxon>
        <taxon>Apilactobacillus</taxon>
    </lineage>
</organism>
<feature type="binding site" evidence="8">
    <location>
        <position position="216"/>
    </location>
    <ligand>
        <name>ATP</name>
        <dbReference type="ChEBI" id="CHEBI:30616"/>
    </ligand>
</feature>
<dbReference type="FunFam" id="3.40.50.20:FF:000016">
    <property type="entry name" value="N5-carboxyaminoimidazole ribonucleotide synthase"/>
    <property type="match status" value="1"/>
</dbReference>
<dbReference type="NCBIfam" id="NF004679">
    <property type="entry name" value="PRK06019.1-5"/>
    <property type="match status" value="1"/>
</dbReference>
<comment type="caution">
    <text evidence="11">The sequence shown here is derived from an EMBL/GenBank/DDBJ whole genome shotgun (WGS) entry which is preliminary data.</text>
</comment>
<comment type="subunit">
    <text evidence="8 9">Homodimer.</text>
</comment>
<comment type="cofactor">
    <cofactor evidence="2">
        <name>Mg(2+)</name>
        <dbReference type="ChEBI" id="CHEBI:18420"/>
    </cofactor>
</comment>
<dbReference type="PATRIC" id="fig|148814.8.peg.1265"/>
<dbReference type="GO" id="GO:0034028">
    <property type="term" value="F:5-(carboxyamino)imidazole ribonucleotide synthase activity"/>
    <property type="evidence" value="ECO:0007669"/>
    <property type="project" value="UniProtKB-UniRule"/>
</dbReference>
<dbReference type="EMBL" id="JXCY01000007">
    <property type="protein sequence ID" value="KOY75915.1"/>
    <property type="molecule type" value="Genomic_DNA"/>
</dbReference>
<dbReference type="GO" id="GO:0005524">
    <property type="term" value="F:ATP binding"/>
    <property type="evidence" value="ECO:0007669"/>
    <property type="project" value="UniProtKB-UniRule"/>
</dbReference>
<name>A0A0N0CSJ9_9LACO</name>
<dbReference type="Pfam" id="PF22660">
    <property type="entry name" value="RS_preATP-grasp-like"/>
    <property type="match status" value="1"/>
</dbReference>
<dbReference type="Pfam" id="PF17769">
    <property type="entry name" value="PurK_C"/>
    <property type="match status" value="1"/>
</dbReference>
<dbReference type="Pfam" id="PF02222">
    <property type="entry name" value="ATP-grasp"/>
    <property type="match status" value="1"/>
</dbReference>
<evidence type="ECO:0000256" key="2">
    <source>
        <dbReference type="ARBA" id="ARBA00001946"/>
    </source>
</evidence>